<proteinExistence type="predicted"/>
<keyword evidence="2" id="KW-0812">Transmembrane</keyword>
<keyword evidence="2" id="KW-0472">Membrane</keyword>
<dbReference type="EMBL" id="RYZW01000016">
    <property type="protein sequence ID" value="TDZ67622.1"/>
    <property type="molecule type" value="Genomic_DNA"/>
</dbReference>
<evidence type="ECO:0000256" key="2">
    <source>
        <dbReference type="SAM" id="Phobius"/>
    </source>
</evidence>
<comment type="caution">
    <text evidence="3">The sequence shown here is derived from an EMBL/GenBank/DDBJ whole genome shotgun (WGS) entry which is preliminary data.</text>
</comment>
<feature type="transmembrane region" description="Helical" evidence="2">
    <location>
        <begin position="72"/>
        <end position="91"/>
    </location>
</feature>
<sequence length="97" mass="10905">MIRRRHPHCSTQNFSSPNVLPSRNPRRCSKKPIHVSNMEQFALSSAHSGAIQHIHTIQFAPSTIGLLREVRYAVTAVVIGWVAVTGVRAFFDRGRRS</sequence>
<gene>
    <name evidence="3" type="ORF">CTRI78_v002791</name>
</gene>
<dbReference type="AlphaFoldDB" id="A0A4R8RL32"/>
<feature type="compositionally biased region" description="Polar residues" evidence="1">
    <location>
        <begin position="9"/>
        <end position="21"/>
    </location>
</feature>
<dbReference type="Proteomes" id="UP000295703">
    <property type="component" value="Unassembled WGS sequence"/>
</dbReference>
<evidence type="ECO:0000256" key="1">
    <source>
        <dbReference type="SAM" id="MobiDB-lite"/>
    </source>
</evidence>
<accession>A0A4R8RL32</accession>
<protein>
    <submittedName>
        <fullName evidence="3">Uncharacterized protein</fullName>
    </submittedName>
</protein>
<name>A0A4R8RL32_COLTR</name>
<keyword evidence="4" id="KW-1185">Reference proteome</keyword>
<reference evidence="3 4" key="1">
    <citation type="submission" date="2018-12" db="EMBL/GenBank/DDBJ databases">
        <title>Genome sequence and assembly of Colletotrichum trifolii.</title>
        <authorList>
            <person name="Gan P."/>
            <person name="Shirasu K."/>
        </authorList>
    </citation>
    <scope>NUCLEOTIDE SEQUENCE [LARGE SCALE GENOMIC DNA]</scope>
    <source>
        <strain evidence="3 4">543-2</strain>
    </source>
</reference>
<evidence type="ECO:0000313" key="4">
    <source>
        <dbReference type="Proteomes" id="UP000295703"/>
    </source>
</evidence>
<organism evidence="3 4">
    <name type="scientific">Colletotrichum trifolii</name>
    <dbReference type="NCBI Taxonomy" id="5466"/>
    <lineage>
        <taxon>Eukaryota</taxon>
        <taxon>Fungi</taxon>
        <taxon>Dikarya</taxon>
        <taxon>Ascomycota</taxon>
        <taxon>Pezizomycotina</taxon>
        <taxon>Sordariomycetes</taxon>
        <taxon>Hypocreomycetidae</taxon>
        <taxon>Glomerellales</taxon>
        <taxon>Glomerellaceae</taxon>
        <taxon>Colletotrichum</taxon>
        <taxon>Colletotrichum orbiculare species complex</taxon>
    </lineage>
</organism>
<feature type="region of interest" description="Disordered" evidence="1">
    <location>
        <begin position="1"/>
        <end position="29"/>
    </location>
</feature>
<keyword evidence="2" id="KW-1133">Transmembrane helix</keyword>
<evidence type="ECO:0000313" key="3">
    <source>
        <dbReference type="EMBL" id="TDZ67622.1"/>
    </source>
</evidence>